<evidence type="ECO:0000256" key="1">
    <source>
        <dbReference type="SAM" id="MobiDB-lite"/>
    </source>
</evidence>
<feature type="transmembrane region" description="Helical" evidence="2">
    <location>
        <begin position="403"/>
        <end position="421"/>
    </location>
</feature>
<feature type="region of interest" description="Disordered" evidence="1">
    <location>
        <begin position="135"/>
        <end position="249"/>
    </location>
</feature>
<sequence length="563" mass="59631">MRSSAAATAATQAAENFRCLAFYAACEVASSVCAEGSTCRPNEANANETAAMQCIPNEMPSQKCVAGGEAACPTGWTCSDSTNLCVQSSSYVCYLPRKGSTEERTSIQLAKNSDGTYTAIEAIFQTLQIAANRHEAEMQRQNSSSASTSQDNTAQEAQSSTSPSTSAPSTTSPPGTSSPSRTLPPATSSPAMSSESSSRSRAGSDRLSQSSSLSRSSADLHGSSTSSLDSQAASSSTSTTGSEATQSSTLKMTLTKPVNGGVYSLSSTMLVEWQLALLSGLDPGINSFRVDFSADNGAFDTIATNVSVLSKSVQGSNVTAFQFEWDLADNTSWLCTTCVLRICALQVESGNLCLRSDGQTDNNQSSRRLQTTTVENSGSGDGITFRIVREAFECSCGLSHESFLLAAVVIGLCIPVVVLLAEPLVTFYRDRQVFGLFARRDGPARPMIAGYSAKSATHKGRAVLVLVLLALCVACGFVAAQITTTNFLTEKGAIIILWVVTFAIAVALGVLVYCTLVCLVLFSVRWWRERAWERREPSSLSEYRSSLLSDDDKMSSGSITSPQ</sequence>
<gene>
    <name evidence="3" type="ORF">Plil01_000311000</name>
</gene>
<keyword evidence="2" id="KW-0812">Transmembrane</keyword>
<feature type="transmembrane region" description="Helical" evidence="2">
    <location>
        <begin position="495"/>
        <end position="524"/>
    </location>
</feature>
<keyword evidence="4" id="KW-1185">Reference proteome</keyword>
<protein>
    <submittedName>
        <fullName evidence="3">Unnamed protein product</fullName>
    </submittedName>
</protein>
<feature type="compositionally biased region" description="Polar residues" evidence="1">
    <location>
        <begin position="139"/>
        <end position="158"/>
    </location>
</feature>
<feature type="compositionally biased region" description="Low complexity" evidence="1">
    <location>
        <begin position="159"/>
        <end position="249"/>
    </location>
</feature>
<evidence type="ECO:0000313" key="4">
    <source>
        <dbReference type="Proteomes" id="UP001165083"/>
    </source>
</evidence>
<reference evidence="3" key="1">
    <citation type="submission" date="2023-04" db="EMBL/GenBank/DDBJ databases">
        <title>Phytophthora lilii NBRC 32176.</title>
        <authorList>
            <person name="Ichikawa N."/>
            <person name="Sato H."/>
            <person name="Tonouchi N."/>
        </authorList>
    </citation>
    <scope>NUCLEOTIDE SEQUENCE</scope>
    <source>
        <strain evidence="3">NBRC 32176</strain>
    </source>
</reference>
<accession>A0A9W6TG29</accession>
<keyword evidence="2" id="KW-1133">Transmembrane helix</keyword>
<dbReference type="EMBL" id="BSXW01000123">
    <property type="protein sequence ID" value="GMF12508.1"/>
    <property type="molecule type" value="Genomic_DNA"/>
</dbReference>
<proteinExistence type="predicted"/>
<dbReference type="OrthoDB" id="127666at2759"/>
<feature type="transmembrane region" description="Helical" evidence="2">
    <location>
        <begin position="462"/>
        <end position="483"/>
    </location>
</feature>
<dbReference type="Proteomes" id="UP001165083">
    <property type="component" value="Unassembled WGS sequence"/>
</dbReference>
<name>A0A9W6TG29_9STRA</name>
<comment type="caution">
    <text evidence="3">The sequence shown here is derived from an EMBL/GenBank/DDBJ whole genome shotgun (WGS) entry which is preliminary data.</text>
</comment>
<evidence type="ECO:0000313" key="3">
    <source>
        <dbReference type="EMBL" id="GMF12508.1"/>
    </source>
</evidence>
<feature type="region of interest" description="Disordered" evidence="1">
    <location>
        <begin position="540"/>
        <end position="563"/>
    </location>
</feature>
<evidence type="ECO:0000256" key="2">
    <source>
        <dbReference type="SAM" id="Phobius"/>
    </source>
</evidence>
<keyword evidence="2" id="KW-0472">Membrane</keyword>
<organism evidence="3 4">
    <name type="scientific">Phytophthora lilii</name>
    <dbReference type="NCBI Taxonomy" id="2077276"/>
    <lineage>
        <taxon>Eukaryota</taxon>
        <taxon>Sar</taxon>
        <taxon>Stramenopiles</taxon>
        <taxon>Oomycota</taxon>
        <taxon>Peronosporomycetes</taxon>
        <taxon>Peronosporales</taxon>
        <taxon>Peronosporaceae</taxon>
        <taxon>Phytophthora</taxon>
    </lineage>
</organism>
<dbReference type="AlphaFoldDB" id="A0A9W6TG29"/>